<dbReference type="InterPro" id="IPR013783">
    <property type="entry name" value="Ig-like_fold"/>
</dbReference>
<dbReference type="SMART" id="SM00089">
    <property type="entry name" value="PKD"/>
    <property type="match status" value="4"/>
</dbReference>
<dbReference type="PROSITE" id="PS50093">
    <property type="entry name" value="PKD"/>
    <property type="match status" value="1"/>
</dbReference>
<dbReference type="Proteomes" id="UP001182908">
    <property type="component" value="Chromosome"/>
</dbReference>
<dbReference type="AlphaFoldDB" id="A0AA51YLN2"/>
<gene>
    <name evidence="2" type="ORF">RE474_00095</name>
</gene>
<dbReference type="InterPro" id="IPR022409">
    <property type="entry name" value="PKD/Chitinase_dom"/>
</dbReference>
<protein>
    <submittedName>
        <fullName evidence="2">PKD domain-containing protein</fullName>
    </submittedName>
</protein>
<dbReference type="GeneID" id="84231070"/>
<evidence type="ECO:0000313" key="3">
    <source>
        <dbReference type="Proteomes" id="UP001182908"/>
    </source>
</evidence>
<dbReference type="Pfam" id="PF18911">
    <property type="entry name" value="PKD_4"/>
    <property type="match status" value="1"/>
</dbReference>
<organism evidence="2 3">
    <name type="scientific">Methanolobus sediminis</name>
    <dbReference type="NCBI Taxonomy" id="3072978"/>
    <lineage>
        <taxon>Archaea</taxon>
        <taxon>Methanobacteriati</taxon>
        <taxon>Methanobacteriota</taxon>
        <taxon>Stenosarchaea group</taxon>
        <taxon>Methanomicrobia</taxon>
        <taxon>Methanosarcinales</taxon>
        <taxon>Methanosarcinaceae</taxon>
        <taxon>Methanolobus</taxon>
    </lineage>
</organism>
<evidence type="ECO:0000313" key="2">
    <source>
        <dbReference type="EMBL" id="WMW25154.1"/>
    </source>
</evidence>
<dbReference type="CDD" id="cd00146">
    <property type="entry name" value="PKD"/>
    <property type="match status" value="1"/>
</dbReference>
<reference evidence="2 3" key="1">
    <citation type="submission" date="2023-08" db="EMBL/GenBank/DDBJ databases">
        <title>Methanolobus mangrovi sp. nov. and Methanolobus sediminis sp. nov, two novel methylotrophic methanogens isolated from mangrove sediments in China.</title>
        <authorList>
            <person name="Zhou J."/>
        </authorList>
    </citation>
    <scope>NUCLEOTIDE SEQUENCE [LARGE SCALE GENOMIC DNA]</scope>
    <source>
        <strain evidence="2 3">FTZ6</strain>
    </source>
</reference>
<dbReference type="InterPro" id="IPR000601">
    <property type="entry name" value="PKD_dom"/>
</dbReference>
<dbReference type="KEGG" id="mseb:RE474_00095"/>
<proteinExistence type="predicted"/>
<sequence>MPVWDDPELVNGDPEDVKIKIPESVTPTSDSYVDVDSIFIEFDMTNVVDIALYRVVVSVKSESGCEYAEVSRDFLVRHDYFCVSFPPVCNITSISPSPAVKGETVFFNGTAIDPDTPVVAYNWTSSIDGHLSNSLNFSSSDLSVGIHTIYFSAQDYVMSCYDVWSEADSVTLIITEEAIINQNPVASISQIDFSSAVEGSPVTFDASASSDVDDDELEYRWDFNSDGTWDTGWSNTTTITNTWYDDWIGMITLEVSDGELTDSDTIDITVQNVAPTGTISGDVIDENGTATINGVISDPGINDTFDVTIEWGDGEHEIVSYPAGTTVFSKNHQYLDDDPSGTSSDDYTVTVTVTDDDGGVGTESSVVTVNNIAPEIISLSSPIDPIAVNEPITISSDFIDVGTLDTHTVSIDWGDSSVDAMELSVSSVSADQPTHSYLDAGVYRITVTVIDDDDGSDTKTSEQYVVVYDADAGFVTGGGWIYSPLDAYITDPTLTGKATFGFVSKYKKGAIVPTGNTEFQFQVADLTFKSTSYEWLVIAGSKAKYKGIGTINGEGEYTFMLSAIDADLTPSTDVDLFRMKIWNETAVIYDNQIEALEDADPTTAIGGGSIVIHQEK</sequence>
<dbReference type="Gene3D" id="2.60.40.10">
    <property type="entry name" value="Immunoglobulins"/>
    <property type="match status" value="2"/>
</dbReference>
<feature type="domain" description="PKD" evidence="1">
    <location>
        <begin position="398"/>
        <end position="467"/>
    </location>
</feature>
<dbReference type="RefSeq" id="WP_309310961.1">
    <property type="nucleotide sequence ID" value="NZ_CP133592.1"/>
</dbReference>
<dbReference type="SUPFAM" id="SSF49299">
    <property type="entry name" value="PKD domain"/>
    <property type="match status" value="2"/>
</dbReference>
<name>A0AA51YLN2_9EURY</name>
<accession>A0AA51YLN2</accession>
<keyword evidence="3" id="KW-1185">Reference proteome</keyword>
<dbReference type="InterPro" id="IPR035986">
    <property type="entry name" value="PKD_dom_sf"/>
</dbReference>
<evidence type="ECO:0000259" key="1">
    <source>
        <dbReference type="PROSITE" id="PS50093"/>
    </source>
</evidence>
<dbReference type="EMBL" id="CP133592">
    <property type="protein sequence ID" value="WMW25154.1"/>
    <property type="molecule type" value="Genomic_DNA"/>
</dbReference>